<dbReference type="AlphaFoldDB" id="A0A392TQ90"/>
<evidence type="ECO:0000256" key="1">
    <source>
        <dbReference type="SAM" id="MobiDB-lite"/>
    </source>
</evidence>
<protein>
    <submittedName>
        <fullName evidence="2">Uncharacterized protein</fullName>
    </submittedName>
</protein>
<comment type="caution">
    <text evidence="2">The sequence shown here is derived from an EMBL/GenBank/DDBJ whole genome shotgun (WGS) entry which is preliminary data.</text>
</comment>
<evidence type="ECO:0000313" key="3">
    <source>
        <dbReference type="Proteomes" id="UP000265520"/>
    </source>
</evidence>
<reference evidence="2 3" key="1">
    <citation type="journal article" date="2018" name="Front. Plant Sci.">
        <title>Red Clover (Trifolium pratense) and Zigzag Clover (T. medium) - A Picture of Genomic Similarities and Differences.</title>
        <authorList>
            <person name="Dluhosova J."/>
            <person name="Istvanek J."/>
            <person name="Nedelnik J."/>
            <person name="Repkova J."/>
        </authorList>
    </citation>
    <scope>NUCLEOTIDE SEQUENCE [LARGE SCALE GENOMIC DNA]</scope>
    <source>
        <strain evidence="3">cv. 10/8</strain>
        <tissue evidence="2">Leaf</tissue>
    </source>
</reference>
<evidence type="ECO:0000313" key="2">
    <source>
        <dbReference type="EMBL" id="MCI63333.1"/>
    </source>
</evidence>
<feature type="compositionally biased region" description="Basic and acidic residues" evidence="1">
    <location>
        <begin position="10"/>
        <end position="22"/>
    </location>
</feature>
<feature type="region of interest" description="Disordered" evidence="1">
    <location>
        <begin position="1"/>
        <end position="66"/>
    </location>
</feature>
<feature type="non-terminal residue" evidence="2">
    <location>
        <position position="1"/>
    </location>
</feature>
<sequence>PKSATTTTFRRGEEHQTDEDLRSSAIDDGETEELTGKQSIRGPKQAYTTTPSKNTAKRTKTKVQTE</sequence>
<feature type="compositionally biased region" description="Basic residues" evidence="1">
    <location>
        <begin position="55"/>
        <end position="66"/>
    </location>
</feature>
<organism evidence="2 3">
    <name type="scientific">Trifolium medium</name>
    <dbReference type="NCBI Taxonomy" id="97028"/>
    <lineage>
        <taxon>Eukaryota</taxon>
        <taxon>Viridiplantae</taxon>
        <taxon>Streptophyta</taxon>
        <taxon>Embryophyta</taxon>
        <taxon>Tracheophyta</taxon>
        <taxon>Spermatophyta</taxon>
        <taxon>Magnoliopsida</taxon>
        <taxon>eudicotyledons</taxon>
        <taxon>Gunneridae</taxon>
        <taxon>Pentapetalae</taxon>
        <taxon>rosids</taxon>
        <taxon>fabids</taxon>
        <taxon>Fabales</taxon>
        <taxon>Fabaceae</taxon>
        <taxon>Papilionoideae</taxon>
        <taxon>50 kb inversion clade</taxon>
        <taxon>NPAAA clade</taxon>
        <taxon>Hologalegina</taxon>
        <taxon>IRL clade</taxon>
        <taxon>Trifolieae</taxon>
        <taxon>Trifolium</taxon>
    </lineage>
</organism>
<dbReference type="Proteomes" id="UP000265520">
    <property type="component" value="Unassembled WGS sequence"/>
</dbReference>
<proteinExistence type="predicted"/>
<keyword evidence="3" id="KW-1185">Reference proteome</keyword>
<dbReference type="EMBL" id="LXQA010635178">
    <property type="protein sequence ID" value="MCI63333.1"/>
    <property type="molecule type" value="Genomic_DNA"/>
</dbReference>
<name>A0A392TQ90_9FABA</name>
<accession>A0A392TQ90</accession>